<dbReference type="STRING" id="391937.NA2_18911"/>
<gene>
    <name evidence="2" type="ORF">NA2_18911</name>
</gene>
<dbReference type="InterPro" id="IPR029063">
    <property type="entry name" value="SAM-dependent_MTases_sf"/>
</dbReference>
<sequence>MENRYGSLAAWVYHLDKPIGRSFGDIAFYTERLSGCDGPVLEPAVGNGRIFIPLLEAGIDMRGFDASPEMIAHCRKECALRGLPAPVDLQRFETFSYAERFAAVIVPAGSFQLVTDPETACAVLRRFHEALRPGGRLIVDLDPLSSLAAAPGAARQWRDGDDLLTLREDPVARSFSRQTVLSQLRYEHWRDGALVATELDLFHLRFWGLLEFRLALREAGFTDIVVCGDYRPGTPPEEDAATFTFEAVAAGSE</sequence>
<dbReference type="InterPro" id="IPR041698">
    <property type="entry name" value="Methyltransf_25"/>
</dbReference>
<keyword evidence="2" id="KW-0808">Transferase</keyword>
<evidence type="ECO:0000313" key="3">
    <source>
        <dbReference type="Proteomes" id="UP000006786"/>
    </source>
</evidence>
<keyword evidence="3" id="KW-1185">Reference proteome</keyword>
<dbReference type="GO" id="GO:0008168">
    <property type="term" value="F:methyltransferase activity"/>
    <property type="evidence" value="ECO:0007669"/>
    <property type="project" value="UniProtKB-KW"/>
</dbReference>
<dbReference type="PATRIC" id="fig|391937.3.peg.3884"/>
<dbReference type="AlphaFoldDB" id="K2MZ20"/>
<dbReference type="Pfam" id="PF13649">
    <property type="entry name" value="Methyltransf_25"/>
    <property type="match status" value="1"/>
</dbReference>
<dbReference type="Proteomes" id="UP000006786">
    <property type="component" value="Unassembled WGS sequence"/>
</dbReference>
<protein>
    <submittedName>
        <fullName evidence="2">Type 12 methyltransferase</fullName>
    </submittedName>
</protein>
<evidence type="ECO:0000259" key="1">
    <source>
        <dbReference type="Pfam" id="PF13649"/>
    </source>
</evidence>
<dbReference type="EMBL" id="AMRM01000027">
    <property type="protein sequence ID" value="EKF17228.1"/>
    <property type="molecule type" value="Genomic_DNA"/>
</dbReference>
<dbReference type="Gene3D" id="3.40.50.150">
    <property type="entry name" value="Vaccinia Virus protein VP39"/>
    <property type="match status" value="1"/>
</dbReference>
<feature type="domain" description="Methyltransferase" evidence="1">
    <location>
        <begin position="40"/>
        <end position="135"/>
    </location>
</feature>
<evidence type="ECO:0000313" key="2">
    <source>
        <dbReference type="EMBL" id="EKF17228.1"/>
    </source>
</evidence>
<reference evidence="2 3" key="1">
    <citation type="journal article" date="2012" name="J. Bacteriol.">
        <title>Genome Sequence of Nitratireductor pacificus Type Strain pht-3B.</title>
        <authorList>
            <person name="Lai Q."/>
            <person name="Li G."/>
            <person name="Shao Z."/>
        </authorList>
    </citation>
    <scope>NUCLEOTIDE SEQUENCE [LARGE SCALE GENOMIC DNA]</scope>
    <source>
        <strain evidence="3">pht-3B</strain>
    </source>
</reference>
<dbReference type="CDD" id="cd02440">
    <property type="entry name" value="AdoMet_MTases"/>
    <property type="match status" value="1"/>
</dbReference>
<keyword evidence="2" id="KW-0489">Methyltransferase</keyword>
<dbReference type="RefSeq" id="WP_008598822.1">
    <property type="nucleotide sequence ID" value="NZ_AMRM01000027.1"/>
</dbReference>
<comment type="caution">
    <text evidence="2">The sequence shown here is derived from an EMBL/GenBank/DDBJ whole genome shotgun (WGS) entry which is preliminary data.</text>
</comment>
<dbReference type="SUPFAM" id="SSF53335">
    <property type="entry name" value="S-adenosyl-L-methionine-dependent methyltransferases"/>
    <property type="match status" value="1"/>
</dbReference>
<dbReference type="GO" id="GO:0032259">
    <property type="term" value="P:methylation"/>
    <property type="evidence" value="ECO:0007669"/>
    <property type="project" value="UniProtKB-KW"/>
</dbReference>
<proteinExistence type="predicted"/>
<accession>K2MZ20</accession>
<name>K2MZ20_9HYPH</name>
<organism evidence="2 3">
    <name type="scientific">Nitratireductor pacificus pht-3B</name>
    <dbReference type="NCBI Taxonomy" id="391937"/>
    <lineage>
        <taxon>Bacteria</taxon>
        <taxon>Pseudomonadati</taxon>
        <taxon>Pseudomonadota</taxon>
        <taxon>Alphaproteobacteria</taxon>
        <taxon>Hyphomicrobiales</taxon>
        <taxon>Phyllobacteriaceae</taxon>
        <taxon>Nitratireductor</taxon>
    </lineage>
</organism>
<dbReference type="OrthoDB" id="9804312at2"/>
<dbReference type="eggNOG" id="COG0500">
    <property type="taxonomic scope" value="Bacteria"/>
</dbReference>